<dbReference type="Gene3D" id="3.90.1720.10">
    <property type="entry name" value="endopeptidase domain like (from Nostoc punctiforme)"/>
    <property type="match status" value="1"/>
</dbReference>
<dbReference type="InterPro" id="IPR000064">
    <property type="entry name" value="NLP_P60_dom"/>
</dbReference>
<evidence type="ECO:0000256" key="1">
    <source>
        <dbReference type="ARBA" id="ARBA00007074"/>
    </source>
</evidence>
<evidence type="ECO:0000256" key="3">
    <source>
        <dbReference type="ARBA" id="ARBA00022801"/>
    </source>
</evidence>
<dbReference type="InterPro" id="IPR008044">
    <property type="entry name" value="Phage_lysin"/>
</dbReference>
<sequence>MSSIENMLDYAKSKHRRVRYSMAYPQRLGPEYLDCSSFVYYSLKAGGFLSTNHPIGNTETLYKLKGTVLDEVYSYESIKSGDIFIRGKEGRSLGAAGHTGIFLKKGEIIHCNAFNGTVSINDESSFIRYFLDCKRSENERYFRPIINQKELKNKPHIKMASVKAATYVRSAPSTNAHAVSSYHPGQVIYYDSIVKANGYYWLSYIGQESGKRRYVAYKNYRGFSWMDL</sequence>
<evidence type="ECO:0000256" key="2">
    <source>
        <dbReference type="ARBA" id="ARBA00022670"/>
    </source>
</evidence>
<evidence type="ECO:0000256" key="4">
    <source>
        <dbReference type="ARBA" id="ARBA00022807"/>
    </source>
</evidence>
<dbReference type="GO" id="GO:0006508">
    <property type="term" value="P:proteolysis"/>
    <property type="evidence" value="ECO:0007669"/>
    <property type="project" value="UniProtKB-KW"/>
</dbReference>
<dbReference type="OrthoDB" id="2156809at2"/>
<dbReference type="InterPro" id="IPR003646">
    <property type="entry name" value="SH3-like_bac-type"/>
</dbReference>
<name>A0A3E2TKI7_9FIRM</name>
<gene>
    <name evidence="6" type="ORF">DXA39_00005</name>
</gene>
<dbReference type="AlphaFoldDB" id="A0A3E2TKI7"/>
<dbReference type="SUPFAM" id="SSF54001">
    <property type="entry name" value="Cysteine proteinases"/>
    <property type="match status" value="1"/>
</dbReference>
<dbReference type="Gene3D" id="2.30.30.40">
    <property type="entry name" value="SH3 Domains"/>
    <property type="match status" value="1"/>
</dbReference>
<dbReference type="Pfam" id="PF08460">
    <property type="entry name" value="SH3_5"/>
    <property type="match status" value="1"/>
</dbReference>
<keyword evidence="2" id="KW-0645">Protease</keyword>
<comment type="caution">
    <text evidence="6">The sequence shown here is derived from an EMBL/GenBank/DDBJ whole genome shotgun (WGS) entry which is preliminary data.</text>
</comment>
<dbReference type="Proteomes" id="UP000261011">
    <property type="component" value="Unassembled WGS sequence"/>
</dbReference>
<accession>A0A3E2TKI7</accession>
<dbReference type="InterPro" id="IPR038765">
    <property type="entry name" value="Papain-like_cys_pep_sf"/>
</dbReference>
<evidence type="ECO:0000259" key="5">
    <source>
        <dbReference type="PROSITE" id="PS51935"/>
    </source>
</evidence>
<dbReference type="PROSITE" id="PS51935">
    <property type="entry name" value="NLPC_P60"/>
    <property type="match status" value="1"/>
</dbReference>
<dbReference type="GO" id="GO:0008234">
    <property type="term" value="F:cysteine-type peptidase activity"/>
    <property type="evidence" value="ECO:0007669"/>
    <property type="project" value="UniProtKB-KW"/>
</dbReference>
<evidence type="ECO:0000313" key="7">
    <source>
        <dbReference type="Proteomes" id="UP000261011"/>
    </source>
</evidence>
<keyword evidence="4" id="KW-0788">Thiol protease</keyword>
<organism evidence="6 7">
    <name type="scientific">Anaerococcus nagyae</name>
    <dbReference type="NCBI Taxonomy" id="1755241"/>
    <lineage>
        <taxon>Bacteria</taxon>
        <taxon>Bacillati</taxon>
        <taxon>Bacillota</taxon>
        <taxon>Tissierellia</taxon>
        <taxon>Tissierellales</taxon>
        <taxon>Peptoniphilaceae</taxon>
        <taxon>Anaerococcus</taxon>
    </lineage>
</organism>
<feature type="domain" description="NlpC/P60" evidence="5">
    <location>
        <begin position="1"/>
        <end position="142"/>
    </location>
</feature>
<dbReference type="EMBL" id="QVEU01000001">
    <property type="protein sequence ID" value="RGB77874.1"/>
    <property type="molecule type" value="Genomic_DNA"/>
</dbReference>
<keyword evidence="3" id="KW-0378">Hydrolase</keyword>
<dbReference type="Pfam" id="PF05382">
    <property type="entry name" value="Amidase_5"/>
    <property type="match status" value="1"/>
</dbReference>
<reference evidence="6 7" key="1">
    <citation type="submission" date="2018-08" db="EMBL/GenBank/DDBJ databases">
        <title>A genome reference for cultivated species of the human gut microbiota.</title>
        <authorList>
            <person name="Zou Y."/>
            <person name="Xue W."/>
            <person name="Luo G."/>
        </authorList>
    </citation>
    <scope>NUCLEOTIDE SEQUENCE [LARGE SCALE GENOMIC DNA]</scope>
    <source>
        <strain evidence="6 7">OF01-3</strain>
    </source>
</reference>
<dbReference type="RefSeq" id="WP_117519878.1">
    <property type="nucleotide sequence ID" value="NZ_QVEU01000001.1"/>
</dbReference>
<protein>
    <submittedName>
        <fullName evidence="6">Lysin</fullName>
    </submittedName>
</protein>
<comment type="similarity">
    <text evidence="1">Belongs to the peptidase C40 family.</text>
</comment>
<proteinExistence type="inferred from homology"/>
<evidence type="ECO:0000313" key="6">
    <source>
        <dbReference type="EMBL" id="RGB77874.1"/>
    </source>
</evidence>
<keyword evidence="7" id="KW-1185">Reference proteome</keyword>